<dbReference type="PANTHER" id="PTHR38664:SF1">
    <property type="entry name" value="SLR0058 PROTEIN"/>
    <property type="match status" value="1"/>
</dbReference>
<dbReference type="HOGENOM" id="CLU_131526_4_0_9"/>
<protein>
    <recommendedName>
        <fullName evidence="4">Polyhydroxyalkanoate synthesis regulator phasin</fullName>
    </recommendedName>
</protein>
<dbReference type="STRING" id="697281.Mahau_1875"/>
<name>F4A1D3_MAHA5</name>
<proteinExistence type="predicted"/>
<dbReference type="PANTHER" id="PTHR38664">
    <property type="entry name" value="SLR0058 PROTEIN"/>
    <property type="match status" value="1"/>
</dbReference>
<dbReference type="InterPro" id="IPR008769">
    <property type="entry name" value="PhaF_PhaI"/>
</dbReference>
<dbReference type="eggNOG" id="COG3937">
    <property type="taxonomic scope" value="Bacteria"/>
</dbReference>
<evidence type="ECO:0008006" key="4">
    <source>
        <dbReference type="Google" id="ProtNLM"/>
    </source>
</evidence>
<keyword evidence="3" id="KW-1185">Reference proteome</keyword>
<evidence type="ECO:0000313" key="2">
    <source>
        <dbReference type="EMBL" id="AEE97052.1"/>
    </source>
</evidence>
<evidence type="ECO:0000313" key="3">
    <source>
        <dbReference type="Proteomes" id="UP000008457"/>
    </source>
</evidence>
<reference evidence="2 3" key="2">
    <citation type="journal article" date="2011" name="Stand. Genomic Sci.">
        <title>Complete genome sequence of Mahella australiensis type strain (50-1 BON).</title>
        <authorList>
            <person name="Sikorski J."/>
            <person name="Teshima H."/>
            <person name="Nolan M."/>
            <person name="Lucas S."/>
            <person name="Hammon N."/>
            <person name="Deshpande S."/>
            <person name="Cheng J.F."/>
            <person name="Pitluck S."/>
            <person name="Liolios K."/>
            <person name="Pagani I."/>
            <person name="Ivanova N."/>
            <person name="Huntemann M."/>
            <person name="Mavromatis K."/>
            <person name="Ovchinikova G."/>
            <person name="Pati A."/>
            <person name="Tapia R."/>
            <person name="Han C."/>
            <person name="Goodwin L."/>
            <person name="Chen A."/>
            <person name="Palaniappan K."/>
            <person name="Land M."/>
            <person name="Hauser L."/>
            <person name="Ngatchou-Djao O.D."/>
            <person name="Rohde M."/>
            <person name="Pukall R."/>
            <person name="Spring S."/>
            <person name="Abt B."/>
            <person name="Goker M."/>
            <person name="Detter J.C."/>
            <person name="Woyke T."/>
            <person name="Bristow J."/>
            <person name="Markowitz V."/>
            <person name="Hugenholtz P."/>
            <person name="Eisen J.A."/>
            <person name="Kyrpides N.C."/>
            <person name="Klenk H.P."/>
            <person name="Lapidus A."/>
        </authorList>
    </citation>
    <scope>NUCLEOTIDE SEQUENCE [LARGE SCALE GENOMIC DNA]</scope>
    <source>
        <strain evidence="3">DSM 15567 / CIP 107919 / 50-1 BON</strain>
    </source>
</reference>
<sequence length="101" mass="11348">MKDKLKKAFLIGIGAMAATGEKIDELVDELVAKGDVTAEEGKKILDEYKEKVKANQQDMSNKVKEELSKMLDKMNLATKKDLEEIKVRLDAIERKLNDGPQ</sequence>
<evidence type="ECO:0000256" key="1">
    <source>
        <dbReference type="SAM" id="Coils"/>
    </source>
</evidence>
<dbReference type="NCBIfam" id="NF047773">
    <property type="entry name" value="phas_rel_Lepto"/>
    <property type="match status" value="1"/>
</dbReference>
<dbReference type="OrthoDB" id="2134917at2"/>
<keyword evidence="1" id="KW-0175">Coiled coil</keyword>
<dbReference type="Proteomes" id="UP000008457">
    <property type="component" value="Chromosome"/>
</dbReference>
<reference evidence="3" key="1">
    <citation type="submission" date="2010-11" db="EMBL/GenBank/DDBJ databases">
        <title>The complete genome of Mahella australiensis DSM 15567.</title>
        <authorList>
            <consortium name="US DOE Joint Genome Institute (JGI-PGF)"/>
            <person name="Lucas S."/>
            <person name="Copeland A."/>
            <person name="Lapidus A."/>
            <person name="Bruce D."/>
            <person name="Goodwin L."/>
            <person name="Pitluck S."/>
            <person name="Kyrpides N."/>
            <person name="Mavromatis K."/>
            <person name="Pagani I."/>
            <person name="Ivanova N."/>
            <person name="Teshima H."/>
            <person name="Brettin T."/>
            <person name="Detter J.C."/>
            <person name="Han C."/>
            <person name="Tapia R."/>
            <person name="Land M."/>
            <person name="Hauser L."/>
            <person name="Markowitz V."/>
            <person name="Cheng J.-F."/>
            <person name="Hugenholtz P."/>
            <person name="Woyke T."/>
            <person name="Wu D."/>
            <person name="Spring S."/>
            <person name="Pukall R."/>
            <person name="Steenblock K."/>
            <person name="Schneider S."/>
            <person name="Klenk H.-P."/>
            <person name="Eisen J.A."/>
        </authorList>
    </citation>
    <scope>NUCLEOTIDE SEQUENCE [LARGE SCALE GENOMIC DNA]</scope>
    <source>
        <strain evidence="3">DSM 15567 / CIP 107919 / 50-1 BON</strain>
    </source>
</reference>
<dbReference type="EMBL" id="CP002360">
    <property type="protein sequence ID" value="AEE97052.1"/>
    <property type="molecule type" value="Genomic_DNA"/>
</dbReference>
<dbReference type="KEGG" id="mas:Mahau_1875"/>
<dbReference type="AlphaFoldDB" id="F4A1D3"/>
<dbReference type="RefSeq" id="WP_013781480.1">
    <property type="nucleotide sequence ID" value="NC_015520.1"/>
</dbReference>
<organism evidence="2 3">
    <name type="scientific">Mahella australiensis (strain DSM 15567 / CIP 107919 / 50-1 BON)</name>
    <dbReference type="NCBI Taxonomy" id="697281"/>
    <lineage>
        <taxon>Bacteria</taxon>
        <taxon>Bacillati</taxon>
        <taxon>Bacillota</taxon>
        <taxon>Clostridia</taxon>
        <taxon>Thermoanaerobacterales</taxon>
        <taxon>Thermoanaerobacterales Family IV. Incertae Sedis</taxon>
        <taxon>Mahella</taxon>
    </lineage>
</organism>
<feature type="coiled-coil region" evidence="1">
    <location>
        <begin position="45"/>
        <end position="95"/>
    </location>
</feature>
<gene>
    <name evidence="2" type="ordered locus">Mahau_1875</name>
</gene>
<accession>F4A1D3</accession>